<dbReference type="InterPro" id="IPR011990">
    <property type="entry name" value="TPR-like_helical_dom_sf"/>
</dbReference>
<proteinExistence type="inferred from homology"/>
<feature type="repeat" description="PPR" evidence="3">
    <location>
        <begin position="229"/>
        <end position="263"/>
    </location>
</feature>
<evidence type="ECO:0008006" key="7">
    <source>
        <dbReference type="Google" id="ProtNLM"/>
    </source>
</evidence>
<dbReference type="GO" id="GO:0009507">
    <property type="term" value="C:chloroplast"/>
    <property type="evidence" value="ECO:0007669"/>
    <property type="project" value="TreeGrafter"/>
</dbReference>
<dbReference type="InterPro" id="IPR002885">
    <property type="entry name" value="PPR_rpt"/>
</dbReference>
<evidence type="ECO:0000313" key="5">
    <source>
        <dbReference type="EMBL" id="CAK7350831.1"/>
    </source>
</evidence>
<dbReference type="PANTHER" id="PTHR47936:SF5">
    <property type="entry name" value="PENTACOTRIPEPTIDE-REPEAT REGION OF PRORP DOMAIN-CONTAINING PROTEIN"/>
    <property type="match status" value="1"/>
</dbReference>
<feature type="compositionally biased region" description="Basic residues" evidence="4">
    <location>
        <begin position="1"/>
        <end position="12"/>
    </location>
</feature>
<feature type="repeat" description="PPR" evidence="3">
    <location>
        <begin position="334"/>
        <end position="368"/>
    </location>
</feature>
<organism evidence="5 6">
    <name type="scientific">Dovyalis caffra</name>
    <dbReference type="NCBI Taxonomy" id="77055"/>
    <lineage>
        <taxon>Eukaryota</taxon>
        <taxon>Viridiplantae</taxon>
        <taxon>Streptophyta</taxon>
        <taxon>Embryophyta</taxon>
        <taxon>Tracheophyta</taxon>
        <taxon>Spermatophyta</taxon>
        <taxon>Magnoliopsida</taxon>
        <taxon>eudicotyledons</taxon>
        <taxon>Gunneridae</taxon>
        <taxon>Pentapetalae</taxon>
        <taxon>rosids</taxon>
        <taxon>fabids</taxon>
        <taxon>Malpighiales</taxon>
        <taxon>Salicaceae</taxon>
        <taxon>Flacourtieae</taxon>
        <taxon>Dovyalis</taxon>
    </lineage>
</organism>
<dbReference type="GO" id="GO:0031930">
    <property type="term" value="P:mitochondria-nucleus signaling pathway"/>
    <property type="evidence" value="ECO:0007669"/>
    <property type="project" value="TreeGrafter"/>
</dbReference>
<feature type="repeat" description="PPR" evidence="3">
    <location>
        <begin position="264"/>
        <end position="298"/>
    </location>
</feature>
<dbReference type="PROSITE" id="PS51375">
    <property type="entry name" value="PPR"/>
    <property type="match status" value="5"/>
</dbReference>
<dbReference type="GO" id="GO:0010019">
    <property type="term" value="P:chloroplast-nucleus signaling pathway"/>
    <property type="evidence" value="ECO:0007669"/>
    <property type="project" value="TreeGrafter"/>
</dbReference>
<dbReference type="PANTHER" id="PTHR47936">
    <property type="entry name" value="PPR_LONG DOMAIN-CONTAINING PROTEIN"/>
    <property type="match status" value="1"/>
</dbReference>
<evidence type="ECO:0000313" key="6">
    <source>
        <dbReference type="Proteomes" id="UP001314170"/>
    </source>
</evidence>
<sequence length="459" mass="52527">MVHLRTLRKPRNHNTLPKPSQKNGMSSLSRLIRRTFSSAASAAATTTATSVTSAKAKSLSQILYEERNLKELVEKFKNASLDDHFRTRNDIYKVTIRRLAAARKFHYVEEILEDQKQYKDMSAEDFNARLMNLYGIAGMFDNARKVFDEMLERNCPRTVMSLNALLGACVNSKKFDEVEGLLKGLSKELKIEPDLVSYNMVVKAFCEMGSLDSAVSLLDEMEKKGLVPDLITFTTLLHGFYENGRVDDGERIWDRMKEKSIEPDLITFNTLLHGFYANGRFVDGEQIWDRMKEKNVEPDNRSYGARVLGMALEKKMKDAVKVVEEMKSRGLKLNHFIYHDLIRGFVNEDDLEEAKHWYGDIRENGCKPNRYTFETLIPFSVEKGDLAFAFELCEHVILSKFAVKKTLIQPVVDALAKESKIKAAKELVHLGKSRRPHPYNLKLPRSSEMSSLISVFHPV</sequence>
<comment type="similarity">
    <text evidence="1">Belongs to the PPR family. P subfamily.</text>
</comment>
<evidence type="ECO:0000256" key="4">
    <source>
        <dbReference type="SAM" id="MobiDB-lite"/>
    </source>
</evidence>
<name>A0AAV1SI68_9ROSI</name>
<evidence type="ECO:0000256" key="1">
    <source>
        <dbReference type="ARBA" id="ARBA00007626"/>
    </source>
</evidence>
<protein>
    <recommendedName>
        <fullName evidence="7">Pentatricopeptide repeat-containing protein</fullName>
    </recommendedName>
</protein>
<feature type="repeat" description="PPR" evidence="3">
    <location>
        <begin position="194"/>
        <end position="228"/>
    </location>
</feature>
<keyword evidence="6" id="KW-1185">Reference proteome</keyword>
<evidence type="ECO:0000256" key="2">
    <source>
        <dbReference type="ARBA" id="ARBA00022737"/>
    </source>
</evidence>
<feature type="compositionally biased region" description="Polar residues" evidence="4">
    <location>
        <begin position="13"/>
        <end position="26"/>
    </location>
</feature>
<feature type="repeat" description="PPR" evidence="3">
    <location>
        <begin position="299"/>
        <end position="333"/>
    </location>
</feature>
<dbReference type="NCBIfam" id="TIGR00756">
    <property type="entry name" value="PPR"/>
    <property type="match status" value="5"/>
</dbReference>
<evidence type="ECO:0000256" key="3">
    <source>
        <dbReference type="PROSITE-ProRule" id="PRU00708"/>
    </source>
</evidence>
<dbReference type="Proteomes" id="UP001314170">
    <property type="component" value="Unassembled WGS sequence"/>
</dbReference>
<dbReference type="AlphaFoldDB" id="A0AAV1SI68"/>
<dbReference type="Gene3D" id="1.25.40.10">
    <property type="entry name" value="Tetratricopeptide repeat domain"/>
    <property type="match status" value="4"/>
</dbReference>
<keyword evidence="2" id="KW-0677">Repeat</keyword>
<reference evidence="5 6" key="1">
    <citation type="submission" date="2024-01" db="EMBL/GenBank/DDBJ databases">
        <authorList>
            <person name="Waweru B."/>
        </authorList>
    </citation>
    <scope>NUCLEOTIDE SEQUENCE [LARGE SCALE GENOMIC DNA]</scope>
</reference>
<dbReference type="Pfam" id="PF13812">
    <property type="entry name" value="PPR_3"/>
    <property type="match status" value="3"/>
</dbReference>
<comment type="caution">
    <text evidence="5">The sequence shown here is derived from an EMBL/GenBank/DDBJ whole genome shotgun (WGS) entry which is preliminary data.</text>
</comment>
<feature type="region of interest" description="Disordered" evidence="4">
    <location>
        <begin position="1"/>
        <end position="26"/>
    </location>
</feature>
<accession>A0AAV1SI68</accession>
<gene>
    <name evidence="5" type="ORF">DCAF_LOCUS23549</name>
</gene>
<dbReference type="EMBL" id="CAWUPB010001184">
    <property type="protein sequence ID" value="CAK7350831.1"/>
    <property type="molecule type" value="Genomic_DNA"/>
</dbReference>